<dbReference type="RefSeq" id="WP_087455767.1">
    <property type="nucleotide sequence ID" value="NZ_CP021434.1"/>
</dbReference>
<accession>A0A1Y0IKM0</accession>
<organism evidence="1 2">
    <name type="scientific">Tumebacillus avium</name>
    <dbReference type="NCBI Taxonomy" id="1903704"/>
    <lineage>
        <taxon>Bacteria</taxon>
        <taxon>Bacillati</taxon>
        <taxon>Bacillota</taxon>
        <taxon>Bacilli</taxon>
        <taxon>Bacillales</taxon>
        <taxon>Alicyclobacillaceae</taxon>
        <taxon>Tumebacillus</taxon>
    </lineage>
</organism>
<sequence length="109" mass="12878">MKKVPAFTPRIVQVAFENSAAEDPYTFFEEGLLYHPHLVITRYEKQLQTDTVTFMIWRVVQCPASEYFTREKTFSQDMLFKDSEDLLLDMVHLTVADFLNKYLVQTKMT</sequence>
<dbReference type="AlphaFoldDB" id="A0A1Y0IKM0"/>
<name>A0A1Y0IKM0_9BACL</name>
<evidence type="ECO:0000313" key="2">
    <source>
        <dbReference type="Proteomes" id="UP000195437"/>
    </source>
</evidence>
<dbReference type="EMBL" id="CP021434">
    <property type="protein sequence ID" value="ARU60376.1"/>
    <property type="molecule type" value="Genomic_DNA"/>
</dbReference>
<proteinExistence type="predicted"/>
<dbReference type="KEGG" id="tum:CBW65_04325"/>
<gene>
    <name evidence="1" type="ORF">CBW65_04325</name>
</gene>
<keyword evidence="2" id="KW-1185">Reference proteome</keyword>
<dbReference type="Proteomes" id="UP000195437">
    <property type="component" value="Chromosome"/>
</dbReference>
<protein>
    <submittedName>
        <fullName evidence="1">Uncharacterized protein</fullName>
    </submittedName>
</protein>
<evidence type="ECO:0000313" key="1">
    <source>
        <dbReference type="EMBL" id="ARU60376.1"/>
    </source>
</evidence>
<reference evidence="2" key="1">
    <citation type="submission" date="2017-05" db="EMBL/GenBank/DDBJ databases">
        <authorList>
            <person name="Sung H."/>
        </authorList>
    </citation>
    <scope>NUCLEOTIDE SEQUENCE [LARGE SCALE GENOMIC DNA]</scope>
    <source>
        <strain evidence="2">AR23208</strain>
    </source>
</reference>